<protein>
    <submittedName>
        <fullName evidence="5">Beta-glycosyl hydrolase</fullName>
    </submittedName>
</protein>
<dbReference type="InterPro" id="IPR001764">
    <property type="entry name" value="Glyco_hydro_3_N"/>
</dbReference>
<dbReference type="InterPro" id="IPR036962">
    <property type="entry name" value="Glyco_hydro_3_N_sf"/>
</dbReference>
<dbReference type="GO" id="GO:0009251">
    <property type="term" value="P:glucan catabolic process"/>
    <property type="evidence" value="ECO:0007669"/>
    <property type="project" value="TreeGrafter"/>
</dbReference>
<dbReference type="InterPro" id="IPR008979">
    <property type="entry name" value="Galactose-bd-like_sf"/>
</dbReference>
<keyword evidence="1 5" id="KW-0378">Hydrolase</keyword>
<dbReference type="GO" id="GO:0008422">
    <property type="term" value="F:beta-glucosidase activity"/>
    <property type="evidence" value="ECO:0007669"/>
    <property type="project" value="TreeGrafter"/>
</dbReference>
<evidence type="ECO:0000259" key="2">
    <source>
        <dbReference type="Pfam" id="PF00933"/>
    </source>
</evidence>
<gene>
    <name evidence="5" type="ORF">MNBD_ALPHA02-1194</name>
</gene>
<dbReference type="Gene3D" id="3.40.50.1700">
    <property type="entry name" value="Glycoside hydrolase family 3 C-terminal domain"/>
    <property type="match status" value="1"/>
</dbReference>
<accession>A0A3B0R4J6</accession>
<dbReference type="EMBL" id="UOED01000009">
    <property type="protein sequence ID" value="VAV86557.1"/>
    <property type="molecule type" value="Genomic_DNA"/>
</dbReference>
<dbReference type="SUPFAM" id="SSF51445">
    <property type="entry name" value="(Trans)glycosidases"/>
    <property type="match status" value="1"/>
</dbReference>
<dbReference type="Pfam" id="PF18559">
    <property type="entry name" value="Exop_C"/>
    <property type="match status" value="1"/>
</dbReference>
<reference evidence="5" key="1">
    <citation type="submission" date="2018-06" db="EMBL/GenBank/DDBJ databases">
        <authorList>
            <person name="Zhirakovskaya E."/>
        </authorList>
    </citation>
    <scope>NUCLEOTIDE SEQUENCE</scope>
</reference>
<organism evidence="5">
    <name type="scientific">hydrothermal vent metagenome</name>
    <dbReference type="NCBI Taxonomy" id="652676"/>
    <lineage>
        <taxon>unclassified sequences</taxon>
        <taxon>metagenomes</taxon>
        <taxon>ecological metagenomes</taxon>
    </lineage>
</organism>
<proteinExistence type="predicted"/>
<dbReference type="AlphaFoldDB" id="A0A3B0R4J6"/>
<dbReference type="InterPro" id="IPR002772">
    <property type="entry name" value="Glyco_hydro_3_C"/>
</dbReference>
<feature type="domain" description="ExoP galactose-binding-like" evidence="4">
    <location>
        <begin position="675"/>
        <end position="831"/>
    </location>
</feature>
<dbReference type="Gene3D" id="3.20.20.300">
    <property type="entry name" value="Glycoside hydrolase, family 3, N-terminal domain"/>
    <property type="match status" value="1"/>
</dbReference>
<evidence type="ECO:0000256" key="1">
    <source>
        <dbReference type="ARBA" id="ARBA00022801"/>
    </source>
</evidence>
<feature type="domain" description="Glycoside hydrolase family 3 N-terminal" evidence="2">
    <location>
        <begin position="63"/>
        <end position="386"/>
    </location>
</feature>
<dbReference type="InterPro" id="IPR017853">
    <property type="entry name" value="GH"/>
</dbReference>
<evidence type="ECO:0000259" key="3">
    <source>
        <dbReference type="Pfam" id="PF01915"/>
    </source>
</evidence>
<dbReference type="SUPFAM" id="SSF52279">
    <property type="entry name" value="Beta-D-glucan exohydrolase, C-terminal domain"/>
    <property type="match status" value="1"/>
</dbReference>
<feature type="domain" description="Glycoside hydrolase family 3 C-terminal" evidence="3">
    <location>
        <begin position="427"/>
        <end position="641"/>
    </location>
</feature>
<dbReference type="SUPFAM" id="SSF49785">
    <property type="entry name" value="Galactose-binding domain-like"/>
    <property type="match status" value="1"/>
</dbReference>
<dbReference type="PANTHER" id="PTHR30620">
    <property type="entry name" value="PERIPLASMIC BETA-GLUCOSIDASE-RELATED"/>
    <property type="match status" value="1"/>
</dbReference>
<dbReference type="InterPro" id="IPR036881">
    <property type="entry name" value="Glyco_hydro_3_C_sf"/>
</dbReference>
<dbReference type="PANTHER" id="PTHR30620:SF77">
    <property type="entry name" value="LYSOSOMAL BETA GLUCOSIDASE-LIKE"/>
    <property type="match status" value="1"/>
</dbReference>
<evidence type="ECO:0000313" key="5">
    <source>
        <dbReference type="EMBL" id="VAV86557.1"/>
    </source>
</evidence>
<name>A0A3B0R4J6_9ZZZZ</name>
<dbReference type="InterPro" id="IPR051915">
    <property type="entry name" value="Cellulose_Degrad_GH3"/>
</dbReference>
<dbReference type="Gene3D" id="2.60.120.430">
    <property type="entry name" value="Galactose-binding lectin"/>
    <property type="match status" value="1"/>
</dbReference>
<dbReference type="InterPro" id="IPR041443">
    <property type="entry name" value="Exop_C"/>
</dbReference>
<dbReference type="Pfam" id="PF00933">
    <property type="entry name" value="Glyco_hydro_3"/>
    <property type="match status" value="1"/>
</dbReference>
<evidence type="ECO:0000259" key="4">
    <source>
        <dbReference type="Pfam" id="PF18559"/>
    </source>
</evidence>
<dbReference type="Pfam" id="PF01915">
    <property type="entry name" value="Glyco_hydro_3_C"/>
    <property type="match status" value="1"/>
</dbReference>
<dbReference type="PRINTS" id="PR00133">
    <property type="entry name" value="GLHYDRLASE3"/>
</dbReference>
<sequence length="846" mass="91753">MPIFFKKIILIFVVIFVTTALLGFADDDIRHSGVEQWPAVNNPVKKNQKIEHKIQSLLSRMSLAEKVGQILQTEIQYITPEDIKAYHIGAVLNGGGSLPNRNKHASPQEWLAMADDFYDASMDISEGGQAIPVIWGSDAVHGHNNVIGATIFPHNIGLGAMRNPALVRRIGAVTAREIRATGIDWTFAPMVAVGQNDRWGRTYESYSEVPSVVKAYAKEMVYGLQGVPGTPEFLDVNHVVATAKHFIGDGGTWHGDDQGDTRVSETELRDIHGQGYVGALQAGVQTVMASFSSWNGQKMHGNKYLLTDVLKKRMGLDGFVIGDWNGHGQIPGCTNASCAAAINAGVDMVMVIENWKELYNNTLRQVKEGVISPARLDDAVRRILRVKMRAGLFDKGRPSSRGDAGKDGIIGSREHREVAREAVRQSLVLLKNNSSLLPLNPAQRILVAGDGGDNIGKQSGGWTITWQGTGNVNSDFPGGTSIYDGLKSAVEAGGGQVSYSKDGSYDEKPDVAVVVFGEDPYAEFQGDRDTLEFEPVDKKSLVLLKKLKAANIPVVSVFLSGRPLWINPEINASDAFVAAWLPGSEGDGVADVLIADKNGKPRYDFKGKLSFSWPKTPIQDVLNPQNKNYDPLFAFGYGLSYQTNTRDMAQLPEDVEGIHKGNSANLKLFSGRPLAPLQVYINDGRIAQMVSGSYAALSSGAMVIESTDKTVQGDAFKVIWTGNKTGSVFISGGRGLDFSSFLVAGGLISFDLKLDKLPTKEVKFILGCGKDCTRSLNLNDHICPLVGRGWQRVTIPLSCFAKAGDRFNGITTPFRLETGGAAVISFAEITLSLTGRSSFQCQQDRD</sequence>